<evidence type="ECO:0000313" key="1">
    <source>
        <dbReference type="EMBL" id="MFC6386440.1"/>
    </source>
</evidence>
<dbReference type="InterPro" id="IPR036388">
    <property type="entry name" value="WH-like_DNA-bd_sf"/>
</dbReference>
<proteinExistence type="predicted"/>
<dbReference type="Proteomes" id="UP001596267">
    <property type="component" value="Unassembled WGS sequence"/>
</dbReference>
<accession>A0ABW1WH31</accession>
<reference evidence="2" key="1">
    <citation type="journal article" date="2019" name="Int. J. Syst. Evol. Microbiol.">
        <title>The Global Catalogue of Microorganisms (GCM) 10K type strain sequencing project: providing services to taxonomists for standard genome sequencing and annotation.</title>
        <authorList>
            <consortium name="The Broad Institute Genomics Platform"/>
            <consortium name="The Broad Institute Genome Sequencing Center for Infectious Disease"/>
            <person name="Wu L."/>
            <person name="Ma J."/>
        </authorList>
    </citation>
    <scope>NUCLEOTIDE SEQUENCE [LARGE SCALE GENOMIC DNA]</scope>
    <source>
        <strain evidence="2">CCUG 42001</strain>
    </source>
</reference>
<keyword evidence="2" id="KW-1185">Reference proteome</keyword>
<evidence type="ECO:0000313" key="2">
    <source>
        <dbReference type="Proteomes" id="UP001596267"/>
    </source>
</evidence>
<dbReference type="InterPro" id="IPR000944">
    <property type="entry name" value="Tscrpt_reg_Rrf2"/>
</dbReference>
<dbReference type="SUPFAM" id="SSF46785">
    <property type="entry name" value="Winged helix' DNA-binding domain"/>
    <property type="match status" value="1"/>
</dbReference>
<dbReference type="Gene3D" id="1.10.10.10">
    <property type="entry name" value="Winged helix-like DNA-binding domain superfamily/Winged helix DNA-binding domain"/>
    <property type="match status" value="1"/>
</dbReference>
<gene>
    <name evidence="1" type="ORF">ACFP7A_07490</name>
</gene>
<name>A0ABW1WH31_9BACL</name>
<dbReference type="PROSITE" id="PS51197">
    <property type="entry name" value="HTH_RRF2_2"/>
    <property type="match status" value="1"/>
</dbReference>
<sequence>MNSQFTIAVHCLIVLAKAPEQVWNSESLSQKVHTHPARIRKIMSILRKSGLVETKEGLGGGYRMGCDPHKCTLARIYQSISCNPLKLSWCSSGCDQDLEYDKIQSIMDFAFTGAERGLEDYLEQWSIDSLLQRMDTKAENWPEILTKHKLPTSCIKKEKEMDRHINKIGGEG</sequence>
<comment type="caution">
    <text evidence="1">The sequence shown here is derived from an EMBL/GenBank/DDBJ whole genome shotgun (WGS) entry which is preliminary data.</text>
</comment>
<dbReference type="RefSeq" id="WP_253054215.1">
    <property type="nucleotide sequence ID" value="NZ_JAMXWN010000006.1"/>
</dbReference>
<dbReference type="PANTHER" id="PTHR33221:SF15">
    <property type="entry name" value="HTH-TYPE TRANSCRIPTIONAL REGULATOR YWGB-RELATED"/>
    <property type="match status" value="1"/>
</dbReference>
<organism evidence="1 2">
    <name type="scientific">Sporolactobacillus kofuensis</name>
    <dbReference type="NCBI Taxonomy" id="269672"/>
    <lineage>
        <taxon>Bacteria</taxon>
        <taxon>Bacillati</taxon>
        <taxon>Bacillota</taxon>
        <taxon>Bacilli</taxon>
        <taxon>Bacillales</taxon>
        <taxon>Sporolactobacillaceae</taxon>
        <taxon>Sporolactobacillus</taxon>
    </lineage>
</organism>
<dbReference type="PANTHER" id="PTHR33221">
    <property type="entry name" value="WINGED HELIX-TURN-HELIX TRANSCRIPTIONAL REGULATOR, RRF2 FAMILY"/>
    <property type="match status" value="1"/>
</dbReference>
<dbReference type="EMBL" id="JBHSTQ010000006">
    <property type="protein sequence ID" value="MFC6386440.1"/>
    <property type="molecule type" value="Genomic_DNA"/>
</dbReference>
<dbReference type="InterPro" id="IPR036390">
    <property type="entry name" value="WH_DNA-bd_sf"/>
</dbReference>
<protein>
    <submittedName>
        <fullName evidence="1">Rrf2 family transcriptional regulator</fullName>
    </submittedName>
</protein>
<dbReference type="Pfam" id="PF02082">
    <property type="entry name" value="Rrf2"/>
    <property type="match status" value="1"/>
</dbReference>